<name>A0A1E3NWC3_WICAA</name>
<reference evidence="2 3" key="1">
    <citation type="journal article" date="2016" name="Proc. Natl. Acad. Sci. U.S.A.">
        <title>Comparative genomics of biotechnologically important yeasts.</title>
        <authorList>
            <person name="Riley R."/>
            <person name="Haridas S."/>
            <person name="Wolfe K.H."/>
            <person name="Lopes M.R."/>
            <person name="Hittinger C.T."/>
            <person name="Goeker M."/>
            <person name="Salamov A.A."/>
            <person name="Wisecaver J.H."/>
            <person name="Long T.M."/>
            <person name="Calvey C.H."/>
            <person name="Aerts A.L."/>
            <person name="Barry K.W."/>
            <person name="Choi C."/>
            <person name="Clum A."/>
            <person name="Coughlan A.Y."/>
            <person name="Deshpande S."/>
            <person name="Douglass A.P."/>
            <person name="Hanson S.J."/>
            <person name="Klenk H.-P."/>
            <person name="LaButti K.M."/>
            <person name="Lapidus A."/>
            <person name="Lindquist E.A."/>
            <person name="Lipzen A.M."/>
            <person name="Meier-Kolthoff J.P."/>
            <person name="Ohm R.A."/>
            <person name="Otillar R.P."/>
            <person name="Pangilinan J.L."/>
            <person name="Peng Y."/>
            <person name="Rokas A."/>
            <person name="Rosa C.A."/>
            <person name="Scheuner C."/>
            <person name="Sibirny A.A."/>
            <person name="Slot J.C."/>
            <person name="Stielow J.B."/>
            <person name="Sun H."/>
            <person name="Kurtzman C.P."/>
            <person name="Blackwell M."/>
            <person name="Grigoriev I.V."/>
            <person name="Jeffries T.W."/>
        </authorList>
    </citation>
    <scope>NUCLEOTIDE SEQUENCE [LARGE SCALE GENOMIC DNA]</scope>
    <source>
        <strain evidence="3">ATCC 58044 / CBS 1984 / NCYC 433 / NRRL Y-366-8</strain>
    </source>
</reference>
<dbReference type="GO" id="GO:0000917">
    <property type="term" value="P:division septum assembly"/>
    <property type="evidence" value="ECO:0007669"/>
    <property type="project" value="TreeGrafter"/>
</dbReference>
<dbReference type="STRING" id="683960.A0A1E3NWC3"/>
<proteinExistence type="predicted"/>
<dbReference type="PANTHER" id="PTHR36419">
    <property type="entry name" value="ARRESTIN FAMILY PROTEIN 1"/>
    <property type="match status" value="1"/>
</dbReference>
<sequence>MVLPDSFDINLKPSNKSMVQGCPGVPKTYPVLVGTLEIRSGTGLPVPLESIELRFVTVDTLKNKPHREIPVSLRKVNYETKYPINDRVISVDIPFTIGIKNDIGPTAESAKFGSTTHKLEATAISTGTKNNVKTFEFPVVITTYDTLPLYRQFNEPISRVVDSKDTHVMVEYSLPSSAIGPGEDLVINTKISTNPTSKKLADRVKLKKITMEIVEIFDCRCDRSFIKEALIAQKSQDYDGLYLGVKGFSNQFSITFNPNRNNKYSLFLKHQDPKLLTKVQQTHPTNDLKPLIIERQQNPIPLTHHQPLTKRSNYFSTYYELRVKCKFSHAKDVEIQQPITIAPFDRVKSIHLLKWILKESEMASEFLRKIEKELGKISYDNNFDTLVYPQRKMSKMRSKDDRERFQ</sequence>
<dbReference type="AlphaFoldDB" id="A0A1E3NWC3"/>
<dbReference type="GO" id="GO:0000935">
    <property type="term" value="C:division septum"/>
    <property type="evidence" value="ECO:0007669"/>
    <property type="project" value="TreeGrafter"/>
</dbReference>
<keyword evidence="3" id="KW-1185">Reference proteome</keyword>
<evidence type="ECO:0000313" key="3">
    <source>
        <dbReference type="Proteomes" id="UP000094112"/>
    </source>
</evidence>
<dbReference type="InterPro" id="IPR011022">
    <property type="entry name" value="Arrestin_C-like"/>
</dbReference>
<protein>
    <recommendedName>
        <fullName evidence="1">Arrestin C-terminal-like domain-containing protein</fullName>
    </recommendedName>
</protein>
<dbReference type="GeneID" id="30201048"/>
<dbReference type="EMBL" id="KV454213">
    <property type="protein sequence ID" value="ODQ57438.1"/>
    <property type="molecule type" value="Genomic_DNA"/>
</dbReference>
<accession>A0A1E3NWC3</accession>
<feature type="domain" description="Arrestin C-terminal-like" evidence="1">
    <location>
        <begin position="164"/>
        <end position="344"/>
    </location>
</feature>
<evidence type="ECO:0000259" key="1">
    <source>
        <dbReference type="SMART" id="SM01017"/>
    </source>
</evidence>
<organism evidence="2 3">
    <name type="scientific">Wickerhamomyces anomalus (strain ATCC 58044 / CBS 1984 / NCYC 433 / NRRL Y-366-8)</name>
    <name type="common">Yeast</name>
    <name type="synonym">Hansenula anomala</name>
    <dbReference type="NCBI Taxonomy" id="683960"/>
    <lineage>
        <taxon>Eukaryota</taxon>
        <taxon>Fungi</taxon>
        <taxon>Dikarya</taxon>
        <taxon>Ascomycota</taxon>
        <taxon>Saccharomycotina</taxon>
        <taxon>Saccharomycetes</taxon>
        <taxon>Phaffomycetales</taxon>
        <taxon>Wickerhamomycetaceae</taxon>
        <taxon>Wickerhamomyces</taxon>
    </lineage>
</organism>
<dbReference type="InterPro" id="IPR053060">
    <property type="entry name" value="Cytokinesis_Signaling_Reg"/>
</dbReference>
<dbReference type="Gene3D" id="2.60.40.640">
    <property type="match status" value="1"/>
</dbReference>
<dbReference type="Pfam" id="PF02752">
    <property type="entry name" value="Arrestin_C"/>
    <property type="match status" value="1"/>
</dbReference>
<dbReference type="PANTHER" id="PTHR36419:SF1">
    <property type="entry name" value="RHO1 GEF LOCALIZING PROTEIN 1"/>
    <property type="match status" value="1"/>
</dbReference>
<gene>
    <name evidence="2" type="ORF">WICANDRAFT_64784</name>
</gene>
<dbReference type="RefSeq" id="XP_019036645.1">
    <property type="nucleotide sequence ID" value="XM_019183802.1"/>
</dbReference>
<dbReference type="OrthoDB" id="4001642at2759"/>
<evidence type="ECO:0000313" key="2">
    <source>
        <dbReference type="EMBL" id="ODQ57438.1"/>
    </source>
</evidence>
<dbReference type="Proteomes" id="UP000094112">
    <property type="component" value="Unassembled WGS sequence"/>
</dbReference>
<dbReference type="InterPro" id="IPR014752">
    <property type="entry name" value="Arrestin-like_C"/>
</dbReference>
<dbReference type="SMART" id="SM01017">
    <property type="entry name" value="Arrestin_C"/>
    <property type="match status" value="1"/>
</dbReference>